<organism evidence="1 2">
    <name type="scientific">Panagrolaimus sp. ES5</name>
    <dbReference type="NCBI Taxonomy" id="591445"/>
    <lineage>
        <taxon>Eukaryota</taxon>
        <taxon>Metazoa</taxon>
        <taxon>Ecdysozoa</taxon>
        <taxon>Nematoda</taxon>
        <taxon>Chromadorea</taxon>
        <taxon>Rhabditida</taxon>
        <taxon>Tylenchina</taxon>
        <taxon>Panagrolaimomorpha</taxon>
        <taxon>Panagrolaimoidea</taxon>
        <taxon>Panagrolaimidae</taxon>
        <taxon>Panagrolaimus</taxon>
    </lineage>
</organism>
<reference evidence="2" key="1">
    <citation type="submission" date="2022-11" db="UniProtKB">
        <authorList>
            <consortium name="WormBaseParasite"/>
        </authorList>
    </citation>
    <scope>IDENTIFICATION</scope>
</reference>
<dbReference type="WBParaSite" id="ES5_v2.g30165.t1">
    <property type="protein sequence ID" value="ES5_v2.g30165.t1"/>
    <property type="gene ID" value="ES5_v2.g30165"/>
</dbReference>
<evidence type="ECO:0000313" key="2">
    <source>
        <dbReference type="WBParaSite" id="ES5_v2.g30165.t1"/>
    </source>
</evidence>
<proteinExistence type="predicted"/>
<evidence type="ECO:0000313" key="1">
    <source>
        <dbReference type="Proteomes" id="UP000887579"/>
    </source>
</evidence>
<dbReference type="Proteomes" id="UP000887579">
    <property type="component" value="Unplaced"/>
</dbReference>
<accession>A0AC34GKK8</accession>
<protein>
    <submittedName>
        <fullName evidence="2">Replication protein</fullName>
    </submittedName>
</protein>
<name>A0AC34GKK8_9BILA</name>
<sequence>MERILTDPTVYSTKQTFDEAFNALPNWEFSPWIAKYNCTVKTEEYEWHVTFVMDEYYAKFSTSEEREKSLSQFLSSKSAQTSKLLRYKTATDKLSAVRRWYEMGEANGAAIKVSQKQTRKSSKIQIKTVNAKEFNEQF</sequence>